<sequence length="143" mass="15764">MYLSEHFTLAEMTVSETAARLGIDNTPDAQTLVNLRRLCTFLEQIRQLVDKPVLVSSGYRCLQLNEVIGGSLQSAHTDGLAADINVPGLTPRELARGVADSSLMFDQLILEFDQWVHVGLSLTPERRQLLTVRKGTGYLPGLV</sequence>
<organism evidence="2 3">
    <name type="scientific">Pseudomonas alkylphenolica</name>
    <dbReference type="NCBI Taxonomy" id="237609"/>
    <lineage>
        <taxon>Bacteria</taxon>
        <taxon>Pseudomonadati</taxon>
        <taxon>Pseudomonadota</taxon>
        <taxon>Gammaproteobacteria</taxon>
        <taxon>Pseudomonadales</taxon>
        <taxon>Pseudomonadaceae</taxon>
        <taxon>Pseudomonas</taxon>
    </lineage>
</organism>
<evidence type="ECO:0000313" key="3">
    <source>
        <dbReference type="Proteomes" id="UP000028931"/>
    </source>
</evidence>
<evidence type="ECO:0000313" key="2">
    <source>
        <dbReference type="EMBL" id="AIL60831.1"/>
    </source>
</evidence>
<dbReference type="InterPro" id="IPR013230">
    <property type="entry name" value="Peptidase_M15A_C"/>
</dbReference>
<dbReference type="AlphaFoldDB" id="A0A077FBY7"/>
<dbReference type="Proteomes" id="UP000028931">
    <property type="component" value="Chromosome"/>
</dbReference>
<dbReference type="EMBL" id="CP009048">
    <property type="protein sequence ID" value="AIL60831.1"/>
    <property type="molecule type" value="Genomic_DNA"/>
</dbReference>
<feature type="domain" description="Peptidase M15A C-terminal" evidence="1">
    <location>
        <begin position="6"/>
        <end position="118"/>
    </location>
</feature>
<accession>A0A077FBY7</accession>
<dbReference type="InterPro" id="IPR009045">
    <property type="entry name" value="Zn_M74/Hedgehog-like"/>
</dbReference>
<dbReference type="OrthoDB" id="5242612at2"/>
<dbReference type="SUPFAM" id="SSF55166">
    <property type="entry name" value="Hedgehog/DD-peptidase"/>
    <property type="match status" value="1"/>
</dbReference>
<gene>
    <name evidence="2" type="ORF">PSAKL28_16060</name>
</gene>
<proteinExistence type="predicted"/>
<dbReference type="Gene3D" id="3.30.1380.10">
    <property type="match status" value="1"/>
</dbReference>
<name>A0A077FBY7_9PSED</name>
<evidence type="ECO:0000259" key="1">
    <source>
        <dbReference type="Pfam" id="PF08291"/>
    </source>
</evidence>
<reference evidence="2 3" key="1">
    <citation type="submission" date="2014-07" db="EMBL/GenBank/DDBJ databases">
        <authorList>
            <person name="Lee K."/>
            <person name="Lim J.Y."/>
            <person name="Hwang I."/>
        </authorList>
    </citation>
    <scope>NUCLEOTIDE SEQUENCE [LARGE SCALE GENOMIC DNA]</scope>
    <source>
        <strain evidence="2 3">KL28</strain>
    </source>
</reference>
<dbReference type="KEGG" id="palk:PSAKL28_16060"/>
<protein>
    <submittedName>
        <fullName evidence="2">Peptidase M15A</fullName>
    </submittedName>
</protein>
<dbReference type="eggNOG" id="COG3108">
    <property type="taxonomic scope" value="Bacteria"/>
</dbReference>
<dbReference type="Pfam" id="PF08291">
    <property type="entry name" value="Peptidase_M15_3"/>
    <property type="match status" value="1"/>
</dbReference>
<dbReference type="HOGENOM" id="CLU_124897_0_1_6"/>
<dbReference type="RefSeq" id="WP_038608836.1">
    <property type="nucleotide sequence ID" value="NZ_CP009048.1"/>
</dbReference>